<dbReference type="Pfam" id="PF06197">
    <property type="entry name" value="DUF998"/>
    <property type="match status" value="1"/>
</dbReference>
<feature type="transmembrane region" description="Helical" evidence="1">
    <location>
        <begin position="347"/>
        <end position="368"/>
    </location>
</feature>
<feature type="transmembrane region" description="Helical" evidence="1">
    <location>
        <begin position="164"/>
        <end position="184"/>
    </location>
</feature>
<dbReference type="EMBL" id="JBHSSC010000031">
    <property type="protein sequence ID" value="MFC6181019.1"/>
    <property type="molecule type" value="Genomic_DNA"/>
</dbReference>
<feature type="transmembrane region" description="Helical" evidence="1">
    <location>
        <begin position="84"/>
        <end position="107"/>
    </location>
</feature>
<keyword evidence="1" id="KW-0812">Transmembrane</keyword>
<feature type="transmembrane region" description="Helical" evidence="1">
    <location>
        <begin position="323"/>
        <end position="341"/>
    </location>
</feature>
<dbReference type="InterPro" id="IPR009339">
    <property type="entry name" value="DUF998"/>
</dbReference>
<name>A0ABW1RZQ5_9LACO</name>
<sequence length="386" mass="43193">MKTKAFQLEIPAEVGEQLHLTDQTAAKLIVRRGRLVVQFEESRLSIFEKGVLAWPVVMALIASIGYYFFCGWQQHNYVQLSGDYSLATSIILVGVVMGILLFAGFFIRDRNNPHNQFVNNIYWRNFPVIVLSFALILALVLIGGMWLLGILFKGAVFDRFTASIILFAFTVVTNVAMVYVALIVDASILSTVLMLVIISGVVISMAVNNQRYWWQHNLSFLGTSNASSGWQFNATLIFAALLMIALVDYLFVSLQNTYPKSRQLWILRILLTLTAVDLALVGVFPNNASSHELHDQVAIFLVYFIIALIVGIRWLLPAVTKDFLYLSYGVGVALVIAEILFQVVGYFSLTAFEIVAFVLAFGWLLMLLDRIEALIDIGIESTITKL</sequence>
<feature type="transmembrane region" description="Helical" evidence="1">
    <location>
        <begin position="191"/>
        <end position="210"/>
    </location>
</feature>
<evidence type="ECO:0000313" key="3">
    <source>
        <dbReference type="Proteomes" id="UP001596282"/>
    </source>
</evidence>
<keyword evidence="1" id="KW-1133">Transmembrane helix</keyword>
<keyword evidence="1" id="KW-0472">Membrane</keyword>
<organism evidence="2 3">
    <name type="scientific">Lactiplantibacillus daowaiensis</name>
    <dbReference type="NCBI Taxonomy" id="2559918"/>
    <lineage>
        <taxon>Bacteria</taxon>
        <taxon>Bacillati</taxon>
        <taxon>Bacillota</taxon>
        <taxon>Bacilli</taxon>
        <taxon>Lactobacillales</taxon>
        <taxon>Lactobacillaceae</taxon>
        <taxon>Lactiplantibacillus</taxon>
    </lineage>
</organism>
<dbReference type="RefSeq" id="WP_137629631.1">
    <property type="nucleotide sequence ID" value="NZ_BJDJ01000028.1"/>
</dbReference>
<proteinExistence type="predicted"/>
<feature type="transmembrane region" description="Helical" evidence="1">
    <location>
        <begin position="128"/>
        <end position="152"/>
    </location>
</feature>
<gene>
    <name evidence="2" type="ORF">ACFP5Y_07295</name>
</gene>
<comment type="caution">
    <text evidence="2">The sequence shown here is derived from an EMBL/GenBank/DDBJ whole genome shotgun (WGS) entry which is preliminary data.</text>
</comment>
<feature type="transmembrane region" description="Helical" evidence="1">
    <location>
        <begin position="297"/>
        <end position="316"/>
    </location>
</feature>
<accession>A0ABW1RZQ5</accession>
<reference evidence="3" key="1">
    <citation type="journal article" date="2019" name="Int. J. Syst. Evol. Microbiol.">
        <title>The Global Catalogue of Microorganisms (GCM) 10K type strain sequencing project: providing services to taxonomists for standard genome sequencing and annotation.</title>
        <authorList>
            <consortium name="The Broad Institute Genomics Platform"/>
            <consortium name="The Broad Institute Genome Sequencing Center for Infectious Disease"/>
            <person name="Wu L."/>
            <person name="Ma J."/>
        </authorList>
    </citation>
    <scope>NUCLEOTIDE SEQUENCE [LARGE SCALE GENOMIC DNA]</scope>
    <source>
        <strain evidence="3">CCM 8933</strain>
    </source>
</reference>
<keyword evidence="3" id="KW-1185">Reference proteome</keyword>
<evidence type="ECO:0000313" key="2">
    <source>
        <dbReference type="EMBL" id="MFC6181019.1"/>
    </source>
</evidence>
<protein>
    <submittedName>
        <fullName evidence="2">DUF998 domain-containing protein</fullName>
    </submittedName>
</protein>
<dbReference type="Proteomes" id="UP001596282">
    <property type="component" value="Unassembled WGS sequence"/>
</dbReference>
<feature type="transmembrane region" description="Helical" evidence="1">
    <location>
        <begin position="51"/>
        <end position="69"/>
    </location>
</feature>
<evidence type="ECO:0000256" key="1">
    <source>
        <dbReference type="SAM" id="Phobius"/>
    </source>
</evidence>
<feature type="transmembrane region" description="Helical" evidence="1">
    <location>
        <begin position="264"/>
        <end position="285"/>
    </location>
</feature>
<feature type="transmembrane region" description="Helical" evidence="1">
    <location>
        <begin position="230"/>
        <end position="252"/>
    </location>
</feature>